<dbReference type="Gene3D" id="1.25.40.20">
    <property type="entry name" value="Ankyrin repeat-containing domain"/>
    <property type="match status" value="6"/>
</dbReference>
<organism evidence="5 6">
    <name type="scientific">Aspergillus lucknowensis</name>
    <dbReference type="NCBI Taxonomy" id="176173"/>
    <lineage>
        <taxon>Eukaryota</taxon>
        <taxon>Fungi</taxon>
        <taxon>Dikarya</taxon>
        <taxon>Ascomycota</taxon>
        <taxon>Pezizomycotina</taxon>
        <taxon>Eurotiomycetes</taxon>
        <taxon>Eurotiomycetidae</taxon>
        <taxon>Eurotiales</taxon>
        <taxon>Aspergillaceae</taxon>
        <taxon>Aspergillus</taxon>
        <taxon>Aspergillus subgen. Nidulantes</taxon>
    </lineage>
</organism>
<dbReference type="SMART" id="SM00248">
    <property type="entry name" value="ANK"/>
    <property type="match status" value="15"/>
</dbReference>
<feature type="repeat" description="ANK" evidence="3">
    <location>
        <begin position="359"/>
        <end position="391"/>
    </location>
</feature>
<keyword evidence="6" id="KW-1185">Reference proteome</keyword>
<evidence type="ECO:0000313" key="5">
    <source>
        <dbReference type="EMBL" id="KAL2864977.1"/>
    </source>
</evidence>
<protein>
    <submittedName>
        <fullName evidence="5">Ankyrin repeat-containing domain protein</fullName>
    </submittedName>
</protein>
<dbReference type="Pfam" id="PF12796">
    <property type="entry name" value="Ank_2"/>
    <property type="match status" value="5"/>
</dbReference>
<feature type="repeat" description="ANK" evidence="3">
    <location>
        <begin position="544"/>
        <end position="577"/>
    </location>
</feature>
<evidence type="ECO:0000259" key="4">
    <source>
        <dbReference type="PROSITE" id="PS50181"/>
    </source>
</evidence>
<feature type="repeat" description="ANK" evidence="3">
    <location>
        <begin position="659"/>
        <end position="695"/>
    </location>
</feature>
<evidence type="ECO:0000256" key="1">
    <source>
        <dbReference type="ARBA" id="ARBA00022737"/>
    </source>
</evidence>
<gene>
    <name evidence="5" type="ORF">BJX67DRAFT_383198</name>
</gene>
<dbReference type="PROSITE" id="PS50297">
    <property type="entry name" value="ANK_REP_REGION"/>
    <property type="match status" value="8"/>
</dbReference>
<dbReference type="InterPro" id="IPR001810">
    <property type="entry name" value="F-box_dom"/>
</dbReference>
<keyword evidence="2 3" id="KW-0040">ANK repeat</keyword>
<keyword evidence="1" id="KW-0677">Repeat</keyword>
<feature type="repeat" description="ANK" evidence="3">
    <location>
        <begin position="391"/>
        <end position="423"/>
    </location>
</feature>
<evidence type="ECO:0000256" key="3">
    <source>
        <dbReference type="PROSITE-ProRule" id="PRU00023"/>
    </source>
</evidence>
<dbReference type="PANTHER" id="PTHR23206:SF7">
    <property type="entry name" value="PROTEIN KINASE DOMAIN-CONTAINING PROTEIN"/>
    <property type="match status" value="1"/>
</dbReference>
<dbReference type="PROSITE" id="PS50088">
    <property type="entry name" value="ANK_REPEAT"/>
    <property type="match status" value="9"/>
</dbReference>
<feature type="repeat" description="ANK" evidence="3">
    <location>
        <begin position="696"/>
        <end position="728"/>
    </location>
</feature>
<dbReference type="InterPro" id="IPR002110">
    <property type="entry name" value="Ankyrin_rpt"/>
</dbReference>
<feature type="domain" description="F-box" evidence="4">
    <location>
        <begin position="1"/>
        <end position="47"/>
    </location>
</feature>
<dbReference type="GeneID" id="98148475"/>
<dbReference type="InterPro" id="IPR036770">
    <property type="entry name" value="Ankyrin_rpt-contain_sf"/>
</dbReference>
<dbReference type="InterPro" id="IPR051631">
    <property type="entry name" value="Ankyrin-KH/SAM_domain"/>
</dbReference>
<dbReference type="EMBL" id="JBFXLQ010000035">
    <property type="protein sequence ID" value="KAL2864977.1"/>
    <property type="molecule type" value="Genomic_DNA"/>
</dbReference>
<feature type="repeat" description="ANK" evidence="3">
    <location>
        <begin position="578"/>
        <end position="610"/>
    </location>
</feature>
<sequence length="785" mass="86635">MFSFVDLPEDILLYMCKYYLYPRHVSNLVRTCKRLHGLLNSKLWKTTTDSDAAKRELLHKSAQVGHLATIQKLVNEFKLELSNSAGHEALRLAVQKGHVSVVAYLFAKGAEYSRESEKTIFSYSTEQSALEMAAEGGNLDIVCLLLRHGATLGDRVEALKQSVLKGNEMVVRELLNKSDPNLPASHVPLLQLAVSTKVESIMLLLLDRGADVDMYHPEANGTPLKKAVQADWLWAVQTLLSRGASANARDWQGCTALHAAMGSREPHERFEMVRLLLEYGGDPECKDNAQVTPLSLAIAYQHLDIVHFILAHGYTLNTGTIKNTDRLLCTAAQKGDKVLAKEAVRLGADVNKSEGVGVNTWPPLHHAAYEGQLEVMEFLVSSGAILDPGSSLPTPLHLALGRGHLAAAQWLLVKGADLYRTANRLHPWSSTDSTFRPRWTSLHFAALGGMEVFRLVLDHGYTLPLGNGNPMVVSLWESAIRGRDSTNQEFLQLVLNSIRDENGDYVDAVDPITHLFKLGHSLNESIVKAILADGDIDLSQANENGKTLLHISAMVHDHQDVIKVLLAQGIPVNARDSNGRTALFYAAENQNPEAVRMLLEYGATPHSNNLKNHPLWACLFGEGSFVSCAWAPTEELIALMCATIKELFEYGAGTSEILQQRTILHELFSNRNYESLEIVVQMLLDLGVDPNRVDEAGMTPLHYSALFGYTQTVTCLLLGGADVNIKNRQGKTAVQIAEDNGWSVVVDLILRKAAGLSISIDEIDALHERLTFRFEDRPWEHNGSI</sequence>
<reference evidence="5 6" key="1">
    <citation type="submission" date="2024-07" db="EMBL/GenBank/DDBJ databases">
        <title>Section-level genome sequencing and comparative genomics of Aspergillus sections Usti and Cavernicolus.</title>
        <authorList>
            <consortium name="Lawrence Berkeley National Laboratory"/>
            <person name="Nybo J.L."/>
            <person name="Vesth T.C."/>
            <person name="Theobald S."/>
            <person name="Frisvad J.C."/>
            <person name="Larsen T.O."/>
            <person name="Kjaerboelling I."/>
            <person name="Rothschild-Mancinelli K."/>
            <person name="Lyhne E.K."/>
            <person name="Kogle M.E."/>
            <person name="Barry K."/>
            <person name="Clum A."/>
            <person name="Na H."/>
            <person name="Ledsgaard L."/>
            <person name="Lin J."/>
            <person name="Lipzen A."/>
            <person name="Kuo A."/>
            <person name="Riley R."/>
            <person name="Mondo S."/>
            <person name="Labutti K."/>
            <person name="Haridas S."/>
            <person name="Pangalinan J."/>
            <person name="Salamov A.A."/>
            <person name="Simmons B.A."/>
            <person name="Magnuson J.K."/>
            <person name="Chen J."/>
            <person name="Drula E."/>
            <person name="Henrissat B."/>
            <person name="Wiebenga A."/>
            <person name="Lubbers R.J."/>
            <person name="Gomes A.C."/>
            <person name="Macurrencykelacurrency M.R."/>
            <person name="Stajich J."/>
            <person name="Grigoriev I.V."/>
            <person name="Mortensen U.H."/>
            <person name="De Vries R.P."/>
            <person name="Baker S.E."/>
            <person name="Andersen M.R."/>
        </authorList>
    </citation>
    <scope>NUCLEOTIDE SEQUENCE [LARGE SCALE GENOMIC DNA]</scope>
    <source>
        <strain evidence="5 6">CBS 449.75</strain>
    </source>
</reference>
<dbReference type="PROSITE" id="PS50181">
    <property type="entry name" value="FBOX"/>
    <property type="match status" value="1"/>
</dbReference>
<feature type="repeat" description="ANK" evidence="3">
    <location>
        <begin position="252"/>
        <end position="288"/>
    </location>
</feature>
<comment type="caution">
    <text evidence="5">The sequence shown here is derived from an EMBL/GenBank/DDBJ whole genome shotgun (WGS) entry which is preliminary data.</text>
</comment>
<dbReference type="SUPFAM" id="SSF48403">
    <property type="entry name" value="Ankyrin repeat"/>
    <property type="match status" value="2"/>
</dbReference>
<dbReference type="RefSeq" id="XP_070883956.1">
    <property type="nucleotide sequence ID" value="XM_071033403.1"/>
</dbReference>
<feature type="repeat" description="ANK" evidence="3">
    <location>
        <begin position="125"/>
        <end position="157"/>
    </location>
</feature>
<dbReference type="PANTHER" id="PTHR23206">
    <property type="entry name" value="MASK PROTEIN"/>
    <property type="match status" value="1"/>
</dbReference>
<feature type="repeat" description="ANK" evidence="3">
    <location>
        <begin position="85"/>
        <end position="117"/>
    </location>
</feature>
<evidence type="ECO:0000256" key="2">
    <source>
        <dbReference type="ARBA" id="ARBA00023043"/>
    </source>
</evidence>
<name>A0ABR4LKR9_9EURO</name>
<evidence type="ECO:0000313" key="6">
    <source>
        <dbReference type="Proteomes" id="UP001610432"/>
    </source>
</evidence>
<accession>A0ABR4LKR9</accession>
<proteinExistence type="predicted"/>
<dbReference type="Proteomes" id="UP001610432">
    <property type="component" value="Unassembled WGS sequence"/>
</dbReference>